<evidence type="ECO:0008006" key="5">
    <source>
        <dbReference type="Google" id="ProtNLM"/>
    </source>
</evidence>
<evidence type="ECO:0000259" key="2">
    <source>
        <dbReference type="Pfam" id="PF07727"/>
    </source>
</evidence>
<dbReference type="InterPro" id="IPR009686">
    <property type="entry name" value="Senescence/spartin_C"/>
</dbReference>
<dbReference type="InParanoid" id="A0A3Q7FJ98"/>
<dbReference type="AlphaFoldDB" id="A0A3Q7FJ98"/>
<feature type="domain" description="Senescence" evidence="1">
    <location>
        <begin position="11"/>
        <end position="63"/>
    </location>
</feature>
<proteinExistence type="predicted"/>
<evidence type="ECO:0000313" key="3">
    <source>
        <dbReference type="EnsemblPlants" id="Solyc02g062050.2.1"/>
    </source>
</evidence>
<dbReference type="SUPFAM" id="SSF56672">
    <property type="entry name" value="DNA/RNA polymerases"/>
    <property type="match status" value="1"/>
</dbReference>
<dbReference type="Proteomes" id="UP000004994">
    <property type="component" value="Chromosome 2"/>
</dbReference>
<dbReference type="Pfam" id="PF07727">
    <property type="entry name" value="RVT_2"/>
    <property type="match status" value="1"/>
</dbReference>
<reference evidence="3" key="1">
    <citation type="journal article" date="2012" name="Nature">
        <title>The tomato genome sequence provides insights into fleshy fruit evolution.</title>
        <authorList>
            <consortium name="Tomato Genome Consortium"/>
        </authorList>
    </citation>
    <scope>NUCLEOTIDE SEQUENCE [LARGE SCALE GENOMIC DNA]</scope>
    <source>
        <strain evidence="3">cv. Heinz 1706</strain>
    </source>
</reference>
<accession>A0A3Q7FJ98</accession>
<dbReference type="Gramene" id="Solyc02g062050.2.1">
    <property type="protein sequence ID" value="Solyc02g062050.2.1"/>
    <property type="gene ID" value="Solyc02g062050.2"/>
</dbReference>
<dbReference type="InterPro" id="IPR013103">
    <property type="entry name" value="RVT_2"/>
</dbReference>
<evidence type="ECO:0000259" key="1">
    <source>
        <dbReference type="Pfam" id="PF06911"/>
    </source>
</evidence>
<keyword evidence="4" id="KW-1185">Reference proteome</keyword>
<dbReference type="PANTHER" id="PTHR11439:SF468">
    <property type="entry name" value="REVERSE TRANSCRIPTASE TY1_COPIA-TYPE DOMAIN-CONTAINING PROTEIN"/>
    <property type="match status" value="1"/>
</dbReference>
<dbReference type="PANTHER" id="PTHR11439">
    <property type="entry name" value="GAG-POL-RELATED RETROTRANSPOSON"/>
    <property type="match status" value="1"/>
</dbReference>
<name>A0A3Q7FJ98_SOLLC</name>
<dbReference type="InterPro" id="IPR043502">
    <property type="entry name" value="DNA/RNA_pol_sf"/>
</dbReference>
<dbReference type="STRING" id="4081.A0A3Q7FJ98"/>
<dbReference type="Pfam" id="PF06911">
    <property type="entry name" value="Senescence"/>
    <property type="match status" value="1"/>
</dbReference>
<protein>
    <recommendedName>
        <fullName evidence="5">Reverse transcriptase Ty1/copia-type domain-containing protein</fullName>
    </recommendedName>
</protein>
<dbReference type="EnsemblPlants" id="Solyc02g062050.2.1">
    <property type="protein sequence ID" value="Solyc02g062050.2.1"/>
    <property type="gene ID" value="Solyc02g062050.2"/>
</dbReference>
<dbReference type="GO" id="GO:0005886">
    <property type="term" value="C:plasma membrane"/>
    <property type="evidence" value="ECO:0000318"/>
    <property type="project" value="GO_Central"/>
</dbReference>
<sequence length="526" mass="58462">MEEYNAKVAKLVASGSGHLIKGILWCGDVTADRLKRGNEVLKNRFKTGSKSEVSPETLKRIKREVLLFTWECSQIEVEENFCSPTSTLIGDRLKYFNDWDESLQDRLRQRNNIVALLVCVGNEIQWPLTKDLAAVKFDDSHYFFSFQAPKDDESDKESVGDSLNYGLTIVSKGQEKLLKDLDGYPPWYKGKKKDGSNMQHNVPPVFKSEYDSRNAGPSYGNLSFSHNHNSAGEVHKSIGGNSQTEVGTHAHGYVGLHGSHNCSGSNVTADRCAHGYGSTGPYNHGGAGIVNCSVMHNSSSHRWIVDTGATNHMSSTPDLLHETQLLPTTKFNKTHFKIKDLGEMRYFLGLEIAKNKDGIMMSQRKFALDLISDFGLAGTTPASTPLEVNQRFTSQDFDMSCEAQDAHEDVALSDPAGYQKLVGKLLYLTMTRPDISYAVQNLSQFMHKPKKSHMEGALRVIRYLKNAPGLGIMLTSKVCKQLSVYCDADWATCPMTRRSVSGFVVKIGDSLIMEVEETECCIKKLC</sequence>
<organism evidence="3">
    <name type="scientific">Solanum lycopersicum</name>
    <name type="common">Tomato</name>
    <name type="synonym">Lycopersicon esculentum</name>
    <dbReference type="NCBI Taxonomy" id="4081"/>
    <lineage>
        <taxon>Eukaryota</taxon>
        <taxon>Viridiplantae</taxon>
        <taxon>Streptophyta</taxon>
        <taxon>Embryophyta</taxon>
        <taxon>Tracheophyta</taxon>
        <taxon>Spermatophyta</taxon>
        <taxon>Magnoliopsida</taxon>
        <taxon>eudicotyledons</taxon>
        <taxon>Gunneridae</taxon>
        <taxon>Pentapetalae</taxon>
        <taxon>asterids</taxon>
        <taxon>lamiids</taxon>
        <taxon>Solanales</taxon>
        <taxon>Solanaceae</taxon>
        <taxon>Solanoideae</taxon>
        <taxon>Solaneae</taxon>
        <taxon>Solanum</taxon>
        <taxon>Solanum subgen. Lycopersicon</taxon>
    </lineage>
</organism>
<dbReference type="PaxDb" id="4081-Solyc02g062050.1.1"/>
<feature type="domain" description="Reverse transcriptase Ty1/copia-type" evidence="2">
    <location>
        <begin position="333"/>
        <end position="387"/>
    </location>
</feature>
<evidence type="ECO:0000313" key="4">
    <source>
        <dbReference type="Proteomes" id="UP000004994"/>
    </source>
</evidence>
<reference evidence="3" key="2">
    <citation type="submission" date="2019-01" db="UniProtKB">
        <authorList>
            <consortium name="EnsemblPlants"/>
        </authorList>
    </citation>
    <scope>IDENTIFICATION</scope>
    <source>
        <strain evidence="3">cv. Heinz 1706</strain>
    </source>
</reference>